<dbReference type="Pfam" id="PF00970">
    <property type="entry name" value="FAD_binding_6"/>
    <property type="match status" value="1"/>
</dbReference>
<keyword evidence="5 16" id="KW-0285">Flavoprotein</keyword>
<dbReference type="SUPFAM" id="SSF52343">
    <property type="entry name" value="Ferredoxin reductase-like, C-terminal NADP-linked domain"/>
    <property type="match status" value="1"/>
</dbReference>
<feature type="binding site" evidence="16">
    <location>
        <position position="184"/>
    </location>
    <ligand>
        <name>FAD</name>
        <dbReference type="ChEBI" id="CHEBI:57692"/>
    </ligand>
</feature>
<feature type="transmembrane region" description="Helical" evidence="18">
    <location>
        <begin position="7"/>
        <end position="25"/>
    </location>
</feature>
<evidence type="ECO:0000256" key="4">
    <source>
        <dbReference type="ARBA" id="ARBA00006105"/>
    </source>
</evidence>
<dbReference type="AlphaFoldDB" id="A0A9W8HLB0"/>
<feature type="binding site" evidence="16">
    <location>
        <position position="143"/>
    </location>
    <ligand>
        <name>FAD</name>
        <dbReference type="ChEBI" id="CHEBI:57692"/>
    </ligand>
</feature>
<comment type="subcellular location">
    <subcellularLocation>
        <location evidence="2">Mitochondrion outer membrane</location>
    </subcellularLocation>
</comment>
<dbReference type="PROSITE" id="PS51384">
    <property type="entry name" value="FAD_FR"/>
    <property type="match status" value="1"/>
</dbReference>
<evidence type="ECO:0000313" key="20">
    <source>
        <dbReference type="EMBL" id="KAJ2787805.1"/>
    </source>
</evidence>
<evidence type="ECO:0000259" key="19">
    <source>
        <dbReference type="PROSITE" id="PS51384"/>
    </source>
</evidence>
<evidence type="ECO:0000256" key="6">
    <source>
        <dbReference type="ARBA" id="ARBA00022692"/>
    </source>
</evidence>
<dbReference type="EC" id="1.6.2.2" evidence="17"/>
<sequence length="306" mass="32993">MASESNHMAYLLGALIAAGIAYIFFGTGDKAKGPAISSSSSSSSAEAASKPSTSAIEDAVLHASQYRKFKLVSKVQLSPNSARYRFQLPTADAVLGLPIGRHISVMAVIDGKEVFRSYTPTSTDSDKGFFELVVKTYPTGVISSYLANLDIGDEINVRGPRGAFKYEPNMVRAIGMIAGGTGITPMYQVIQHVLANPADKTHVSLVFANVNEDDILLKDQLDKWAAEHDNFDVHYVLNNAPEGWTGSVGFVTKDILGKCMPAPADDIKILICGPPPMVKAMDGCLVELGYEKARTISKHDDQVFKF</sequence>
<feature type="binding site" evidence="16">
    <location>
        <position position="142"/>
    </location>
    <ligand>
        <name>FAD</name>
        <dbReference type="ChEBI" id="CHEBI:57692"/>
    </ligand>
</feature>
<evidence type="ECO:0000256" key="5">
    <source>
        <dbReference type="ARBA" id="ARBA00022630"/>
    </source>
</evidence>
<keyword evidence="9 18" id="KW-1133">Transmembrane helix</keyword>
<evidence type="ECO:0000256" key="12">
    <source>
        <dbReference type="ARBA" id="ARBA00023128"/>
    </source>
</evidence>
<evidence type="ECO:0000256" key="8">
    <source>
        <dbReference type="ARBA" id="ARBA00022827"/>
    </source>
</evidence>
<feature type="domain" description="FAD-binding FR-type" evidence="19">
    <location>
        <begin position="64"/>
        <end position="167"/>
    </location>
</feature>
<keyword evidence="12" id="KW-0496">Mitochondrion</keyword>
<dbReference type="Gene3D" id="2.40.30.10">
    <property type="entry name" value="Translation factors"/>
    <property type="match status" value="1"/>
</dbReference>
<dbReference type="GO" id="GO:0090524">
    <property type="term" value="F:cytochrome-b5 reductase activity, acting on NADH"/>
    <property type="evidence" value="ECO:0007669"/>
    <property type="project" value="UniProtKB-EC"/>
</dbReference>
<dbReference type="Pfam" id="PF00175">
    <property type="entry name" value="NAD_binding_1"/>
    <property type="match status" value="1"/>
</dbReference>
<feature type="binding site" evidence="16">
    <location>
        <position position="116"/>
    </location>
    <ligand>
        <name>FAD</name>
        <dbReference type="ChEBI" id="CHEBI:57692"/>
    </ligand>
</feature>
<dbReference type="InterPro" id="IPR001433">
    <property type="entry name" value="OxRdtase_FAD/NAD-bd"/>
</dbReference>
<dbReference type="PRINTS" id="PR00371">
    <property type="entry name" value="FPNCR"/>
</dbReference>
<comment type="similarity">
    <text evidence="4 17">Belongs to the flavoprotein pyridine nucleotide cytochrome reductase family.</text>
</comment>
<dbReference type="OrthoDB" id="432685at2759"/>
<dbReference type="EMBL" id="JANBUM010000012">
    <property type="protein sequence ID" value="KAJ2787805.1"/>
    <property type="molecule type" value="Genomic_DNA"/>
</dbReference>
<dbReference type="InterPro" id="IPR001709">
    <property type="entry name" value="Flavoprot_Pyr_Nucl_cyt_Rdtase"/>
</dbReference>
<dbReference type="Gene3D" id="3.40.50.80">
    <property type="entry name" value="Nucleotide-binding domain of ferredoxin-NADP reductase (FNR) module"/>
    <property type="match status" value="1"/>
</dbReference>
<evidence type="ECO:0000256" key="15">
    <source>
        <dbReference type="ARBA" id="ARBA00049138"/>
    </source>
</evidence>
<comment type="caution">
    <text evidence="20">The sequence shown here is derived from an EMBL/GenBank/DDBJ whole genome shotgun (WGS) entry which is preliminary data.</text>
</comment>
<dbReference type="InterPro" id="IPR039261">
    <property type="entry name" value="FNR_nucleotide-bd"/>
</dbReference>
<evidence type="ECO:0000256" key="11">
    <source>
        <dbReference type="ARBA" id="ARBA00023027"/>
    </source>
</evidence>
<dbReference type="Proteomes" id="UP001140172">
    <property type="component" value="Unassembled WGS sequence"/>
</dbReference>
<evidence type="ECO:0000256" key="7">
    <source>
        <dbReference type="ARBA" id="ARBA00022787"/>
    </source>
</evidence>
<dbReference type="InterPro" id="IPR008333">
    <property type="entry name" value="Cbr1-like_FAD-bd_dom"/>
</dbReference>
<dbReference type="SUPFAM" id="SSF63380">
    <property type="entry name" value="Riboflavin synthase domain-like"/>
    <property type="match status" value="1"/>
</dbReference>
<dbReference type="InterPro" id="IPR017927">
    <property type="entry name" value="FAD-bd_FR_type"/>
</dbReference>
<evidence type="ECO:0000256" key="14">
    <source>
        <dbReference type="ARBA" id="ARBA00047682"/>
    </source>
</evidence>
<evidence type="ECO:0000256" key="18">
    <source>
        <dbReference type="SAM" id="Phobius"/>
    </source>
</evidence>
<dbReference type="GO" id="GO:0005741">
    <property type="term" value="C:mitochondrial outer membrane"/>
    <property type="evidence" value="ECO:0007669"/>
    <property type="project" value="UniProtKB-SubCell"/>
</dbReference>
<evidence type="ECO:0000256" key="9">
    <source>
        <dbReference type="ARBA" id="ARBA00022989"/>
    </source>
</evidence>
<keyword evidence="10 17" id="KW-0560">Oxidoreductase</keyword>
<dbReference type="PRINTS" id="PR00406">
    <property type="entry name" value="CYTB5RDTASE"/>
</dbReference>
<dbReference type="FunFam" id="3.40.50.80:FF:000019">
    <property type="entry name" value="NADH-cytochrome b5 reductase"/>
    <property type="match status" value="1"/>
</dbReference>
<keyword evidence="7" id="KW-1000">Mitochondrion outer membrane</keyword>
<keyword evidence="6 18" id="KW-0812">Transmembrane</keyword>
<comment type="cofactor">
    <cofactor evidence="1 16 17">
        <name>FAD</name>
        <dbReference type="ChEBI" id="CHEBI:57692"/>
    </cofactor>
</comment>
<comment type="catalytic activity">
    <reaction evidence="15">
        <text>2 Fe(3+)-[Dph3] + NADH = 2 Fe(2+)-[Dph3] + NAD(+) + H(+)</text>
        <dbReference type="Rhea" id="RHEA:71231"/>
        <dbReference type="Rhea" id="RHEA-COMP:18002"/>
        <dbReference type="Rhea" id="RHEA-COMP:18003"/>
        <dbReference type="ChEBI" id="CHEBI:15378"/>
        <dbReference type="ChEBI" id="CHEBI:29033"/>
        <dbReference type="ChEBI" id="CHEBI:29034"/>
        <dbReference type="ChEBI" id="CHEBI:57540"/>
        <dbReference type="ChEBI" id="CHEBI:57945"/>
        <dbReference type="ChEBI" id="CHEBI:83228"/>
    </reaction>
    <physiologicalReaction direction="left-to-right" evidence="15">
        <dbReference type="Rhea" id="RHEA:71232"/>
    </physiologicalReaction>
</comment>
<feature type="binding site" evidence="16">
    <location>
        <position position="135"/>
    </location>
    <ligand>
        <name>FAD</name>
        <dbReference type="ChEBI" id="CHEBI:57692"/>
    </ligand>
</feature>
<evidence type="ECO:0000256" key="1">
    <source>
        <dbReference type="ARBA" id="ARBA00001974"/>
    </source>
</evidence>
<organism evidence="20 21">
    <name type="scientific">Coemansia interrupta</name>
    <dbReference type="NCBI Taxonomy" id="1126814"/>
    <lineage>
        <taxon>Eukaryota</taxon>
        <taxon>Fungi</taxon>
        <taxon>Fungi incertae sedis</taxon>
        <taxon>Zoopagomycota</taxon>
        <taxon>Kickxellomycotina</taxon>
        <taxon>Kickxellomycetes</taxon>
        <taxon>Kickxellales</taxon>
        <taxon>Kickxellaceae</taxon>
        <taxon>Coemansia</taxon>
    </lineage>
</organism>
<evidence type="ECO:0000256" key="2">
    <source>
        <dbReference type="ARBA" id="ARBA00004294"/>
    </source>
</evidence>
<feature type="binding site" evidence="16">
    <location>
        <position position="118"/>
    </location>
    <ligand>
        <name>FAD</name>
        <dbReference type="ChEBI" id="CHEBI:57692"/>
    </ligand>
</feature>
<keyword evidence="21" id="KW-1185">Reference proteome</keyword>
<evidence type="ECO:0000256" key="16">
    <source>
        <dbReference type="PIRSR" id="PIRSR601834-1"/>
    </source>
</evidence>
<dbReference type="PANTHER" id="PTHR19370">
    <property type="entry name" value="NADH-CYTOCHROME B5 REDUCTASE"/>
    <property type="match status" value="1"/>
</dbReference>
<dbReference type="PANTHER" id="PTHR19370:SF184">
    <property type="entry name" value="NADH-CYTOCHROME B5 REDUCTASE-LIKE"/>
    <property type="match status" value="1"/>
</dbReference>
<dbReference type="InterPro" id="IPR001834">
    <property type="entry name" value="CBR-like"/>
</dbReference>
<evidence type="ECO:0000256" key="13">
    <source>
        <dbReference type="ARBA" id="ARBA00023136"/>
    </source>
</evidence>
<keyword evidence="11 17" id="KW-0520">NAD</keyword>
<protein>
    <recommendedName>
        <fullName evidence="17">NADH-cytochrome b5 reductase</fullName>
        <ecNumber evidence="17">1.6.2.2</ecNumber>
    </recommendedName>
</protein>
<evidence type="ECO:0000256" key="10">
    <source>
        <dbReference type="ARBA" id="ARBA00023002"/>
    </source>
</evidence>
<evidence type="ECO:0000256" key="3">
    <source>
        <dbReference type="ARBA" id="ARBA00005156"/>
    </source>
</evidence>
<keyword evidence="8 16" id="KW-0274">FAD</keyword>
<reference evidence="20" key="1">
    <citation type="submission" date="2022-07" db="EMBL/GenBank/DDBJ databases">
        <title>Phylogenomic reconstructions and comparative analyses of Kickxellomycotina fungi.</title>
        <authorList>
            <person name="Reynolds N.K."/>
            <person name="Stajich J.E."/>
            <person name="Barry K."/>
            <person name="Grigoriev I.V."/>
            <person name="Crous P."/>
            <person name="Smith M.E."/>
        </authorList>
    </citation>
    <scope>NUCLEOTIDE SEQUENCE</scope>
    <source>
        <strain evidence="20">BCRC 34489</strain>
    </source>
</reference>
<dbReference type="FunFam" id="2.40.30.10:FF:000032">
    <property type="entry name" value="NADH-cytochrome b5 reductase"/>
    <property type="match status" value="1"/>
</dbReference>
<evidence type="ECO:0000256" key="17">
    <source>
        <dbReference type="RuleBase" id="RU361226"/>
    </source>
</evidence>
<comment type="catalytic activity">
    <reaction evidence="14 17">
        <text>2 Fe(III)-[cytochrome b5] + NADH = 2 Fe(II)-[cytochrome b5] + NAD(+) + H(+)</text>
        <dbReference type="Rhea" id="RHEA:46680"/>
        <dbReference type="Rhea" id="RHEA-COMP:10438"/>
        <dbReference type="Rhea" id="RHEA-COMP:10439"/>
        <dbReference type="ChEBI" id="CHEBI:15378"/>
        <dbReference type="ChEBI" id="CHEBI:29033"/>
        <dbReference type="ChEBI" id="CHEBI:29034"/>
        <dbReference type="ChEBI" id="CHEBI:57540"/>
        <dbReference type="ChEBI" id="CHEBI:57945"/>
        <dbReference type="EC" id="1.6.2.2"/>
    </reaction>
</comment>
<accession>A0A9W8HLB0</accession>
<dbReference type="InterPro" id="IPR017938">
    <property type="entry name" value="Riboflavin_synthase-like_b-brl"/>
</dbReference>
<proteinExistence type="inferred from homology"/>
<keyword evidence="13 18" id="KW-0472">Membrane</keyword>
<gene>
    <name evidence="20" type="primary">CBR1</name>
    <name evidence="20" type="ORF">GGI15_000437</name>
</gene>
<feature type="binding site" evidence="16">
    <location>
        <position position="133"/>
    </location>
    <ligand>
        <name>FAD</name>
        <dbReference type="ChEBI" id="CHEBI:57692"/>
    </ligand>
</feature>
<dbReference type="CDD" id="cd06183">
    <property type="entry name" value="cyt_b5_reduct_like"/>
    <property type="match status" value="1"/>
</dbReference>
<comment type="pathway">
    <text evidence="3">Protein modification; peptidyl-diphthamide biosynthesis.</text>
</comment>
<name>A0A9W8HLB0_9FUNG</name>
<evidence type="ECO:0000313" key="21">
    <source>
        <dbReference type="Proteomes" id="UP001140172"/>
    </source>
</evidence>